<feature type="domain" description="DUF5018" evidence="1">
    <location>
        <begin position="26"/>
        <end position="163"/>
    </location>
</feature>
<comment type="caution">
    <text evidence="2">The sequence shown here is derived from an EMBL/GenBank/DDBJ whole genome shotgun (WGS) entry which is preliminary data.</text>
</comment>
<protein>
    <recommendedName>
        <fullName evidence="1">DUF5018 domain-containing protein</fullName>
    </recommendedName>
</protein>
<evidence type="ECO:0000313" key="2">
    <source>
        <dbReference type="EMBL" id="OSY87717.1"/>
    </source>
</evidence>
<dbReference type="AlphaFoldDB" id="A0A1Y2PD40"/>
<sequence length="352" mass="39956">MNKGSFSKNFTIEGNSIIGEVDCDFDLEDITLDIQIPHKASISPDPQQITSLTKPINFTITAENGQKNTYTVLITKKTCNDNYILEFQINSNNFTTKATIDNNKNIITQRIPPYVNLSNLNTTIFISEKATLNPINISDFSSDVAITVTSQSGIKRTYNVKISHMDESFMRTCNEMNAWKWFGGDDRDFVTGIIPYDRNVGTGQAIILEKDLSPTSFSIHLREGFRYDSNDNLYNQPVKIKLNIRNTNEEIIATTITEVSSNFNGGFIPFDLESKKLFFKKNEKYIFQWYLIDGQKLGITASSSGNTNKSSGFCFNGGYTSTSHKRFNNNLNKADLWHEHDWNFNIKIEGLQ</sequence>
<proteinExistence type="predicted"/>
<dbReference type="Pfam" id="PF16410">
    <property type="entry name" value="DUF5018"/>
    <property type="match status" value="1"/>
</dbReference>
<keyword evidence="3" id="KW-1185">Reference proteome</keyword>
<evidence type="ECO:0000259" key="1">
    <source>
        <dbReference type="Pfam" id="PF16410"/>
    </source>
</evidence>
<dbReference type="InParanoid" id="A0A1Y2PD40"/>
<organism evidence="2 3">
    <name type="scientific">Tenacibaculum holothuriorum</name>
    <dbReference type="NCBI Taxonomy" id="1635173"/>
    <lineage>
        <taxon>Bacteria</taxon>
        <taxon>Pseudomonadati</taxon>
        <taxon>Bacteroidota</taxon>
        <taxon>Flavobacteriia</taxon>
        <taxon>Flavobacteriales</taxon>
        <taxon>Flavobacteriaceae</taxon>
        <taxon>Tenacibaculum</taxon>
    </lineage>
</organism>
<dbReference type="Gene3D" id="2.60.40.2340">
    <property type="match status" value="2"/>
</dbReference>
<dbReference type="EMBL" id="LAPZ01000007">
    <property type="protein sequence ID" value="OSY87717.1"/>
    <property type="molecule type" value="Genomic_DNA"/>
</dbReference>
<gene>
    <name evidence="2" type="ORF">WH52_09815</name>
</gene>
<dbReference type="Proteomes" id="UP000194221">
    <property type="component" value="Unassembled WGS sequence"/>
</dbReference>
<accession>A0A1Y2PD40</accession>
<name>A0A1Y2PD40_9FLAO</name>
<dbReference type="STRING" id="1635173.WH52_09815"/>
<evidence type="ECO:0000313" key="3">
    <source>
        <dbReference type="Proteomes" id="UP000194221"/>
    </source>
</evidence>
<reference evidence="2 3" key="1">
    <citation type="submission" date="2015-03" db="EMBL/GenBank/DDBJ databases">
        <title>Genome sequence of Tenacibaculum sp. S2-2, isolated from intestinal microbiota of sea cucumber, Apostichopus japonicas.</title>
        <authorList>
            <person name="Shao Z."/>
            <person name="Wang L."/>
            <person name="Li X."/>
        </authorList>
    </citation>
    <scope>NUCLEOTIDE SEQUENCE [LARGE SCALE GENOMIC DNA]</scope>
    <source>
        <strain evidence="2 3">S2-2</strain>
    </source>
</reference>
<dbReference type="InterPro" id="IPR032186">
    <property type="entry name" value="DUF5018"/>
</dbReference>